<evidence type="ECO:0000313" key="3">
    <source>
        <dbReference type="Proteomes" id="UP001651158"/>
    </source>
</evidence>
<evidence type="ECO:0000256" key="1">
    <source>
        <dbReference type="SAM" id="MobiDB-lite"/>
    </source>
</evidence>
<keyword evidence="3" id="KW-1185">Reference proteome</keyword>
<comment type="caution">
    <text evidence="2">The sequence shown here is derived from an EMBL/GenBank/DDBJ whole genome shotgun (WGS) entry which is preliminary data.</text>
</comment>
<feature type="region of interest" description="Disordered" evidence="1">
    <location>
        <begin position="1"/>
        <end position="20"/>
    </location>
</feature>
<accession>A0ABR4QIK9</accession>
<evidence type="ECO:0000313" key="2">
    <source>
        <dbReference type="EMBL" id="KAL5109372.1"/>
    </source>
</evidence>
<reference evidence="2 3" key="1">
    <citation type="journal article" date="2022" name="Front. Cell. Infect. Microbiol.">
        <title>The Genomes of Two Strains of Taenia crassiceps the Animal Model for the Study of Human Cysticercosis.</title>
        <authorList>
            <person name="Bobes R.J."/>
            <person name="Estrada K."/>
            <person name="Rios-Valencia D.G."/>
            <person name="Calderon-Gallegos A."/>
            <person name="de la Torre P."/>
            <person name="Carrero J.C."/>
            <person name="Sanchez-Flores A."/>
            <person name="Laclette J.P."/>
        </authorList>
    </citation>
    <scope>NUCLEOTIDE SEQUENCE [LARGE SCALE GENOMIC DNA]</scope>
    <source>
        <strain evidence="2">WFUcys</strain>
    </source>
</reference>
<proteinExistence type="predicted"/>
<dbReference type="Proteomes" id="UP001651158">
    <property type="component" value="Unassembled WGS sequence"/>
</dbReference>
<feature type="compositionally biased region" description="Basic and acidic residues" evidence="1">
    <location>
        <begin position="1"/>
        <end position="14"/>
    </location>
</feature>
<name>A0ABR4QIK9_9CEST</name>
<dbReference type="EMBL" id="JAKROA010000003">
    <property type="protein sequence ID" value="KAL5109372.1"/>
    <property type="molecule type" value="Genomic_DNA"/>
</dbReference>
<protein>
    <submittedName>
        <fullName evidence="2">Uncharacterized protein</fullName>
    </submittedName>
</protein>
<gene>
    <name evidence="2" type="ORF">TcWFU_008819</name>
</gene>
<sequence length="381" mass="43089">MLSVRKSDIADRRSGPRKPSKCVATTQSILKYDEMTAGLGRLGNKANIPRAFCPPPLTEQCRCLRAVDDVIVRLLARIAHQRTNECEYSVSRDKRLLNKEDFGNQERRRAIDEYPTTFPEYLDHRVLEDLSSELEHASFTDSEVSNATELFTGMTKTKNPENAISVKSLDHSVEIRASNFKKVSQQVLAPMKGFAPTSPLPLKVGVLSKKLLNRAAAVATSTNLPLESTRYTNLPFGLVVENCEAILMFTPSIQIDSIRKVDAVKNVDIRFDLPHPLSDLCGMNVLEYIMRHCVVQSTLNAFLTDQYQFVQTWQKSVPIELLREHVGKALLQMVPVIELEEFLEYFEFKPGFVVTEKVYVKALALAIRLHGHRLKDLHSSF</sequence>
<organism evidence="2 3">
    <name type="scientific">Taenia crassiceps</name>
    <dbReference type="NCBI Taxonomy" id="6207"/>
    <lineage>
        <taxon>Eukaryota</taxon>
        <taxon>Metazoa</taxon>
        <taxon>Spiralia</taxon>
        <taxon>Lophotrochozoa</taxon>
        <taxon>Platyhelminthes</taxon>
        <taxon>Cestoda</taxon>
        <taxon>Eucestoda</taxon>
        <taxon>Cyclophyllidea</taxon>
        <taxon>Taeniidae</taxon>
        <taxon>Taenia</taxon>
    </lineage>
</organism>